<reference evidence="1 2" key="1">
    <citation type="submission" date="2019-08" db="EMBL/GenBank/DDBJ databases">
        <title>Bacillus genomes from the desert of Cuatro Cienegas, Coahuila.</title>
        <authorList>
            <person name="Olmedo-Alvarez G."/>
        </authorList>
    </citation>
    <scope>NUCLEOTIDE SEQUENCE [LARGE SCALE GENOMIC DNA]</scope>
    <source>
        <strain evidence="1 2">CH28_1T</strain>
    </source>
</reference>
<evidence type="ECO:0000313" key="2">
    <source>
        <dbReference type="Proteomes" id="UP000322524"/>
    </source>
</evidence>
<comment type="caution">
    <text evidence="1">The sequence shown here is derived from an EMBL/GenBank/DDBJ whole genome shotgun (WGS) entry which is preliminary data.</text>
</comment>
<dbReference type="AlphaFoldDB" id="A0A5D4T0X9"/>
<evidence type="ECO:0000313" key="1">
    <source>
        <dbReference type="EMBL" id="TYS67756.1"/>
    </source>
</evidence>
<dbReference type="EMBL" id="VTEV01000005">
    <property type="protein sequence ID" value="TYS67756.1"/>
    <property type="molecule type" value="Genomic_DNA"/>
</dbReference>
<organism evidence="1 2">
    <name type="scientific">Sutcliffiella horikoshii</name>
    <dbReference type="NCBI Taxonomy" id="79883"/>
    <lineage>
        <taxon>Bacteria</taxon>
        <taxon>Bacillati</taxon>
        <taxon>Bacillota</taxon>
        <taxon>Bacilli</taxon>
        <taxon>Bacillales</taxon>
        <taxon>Bacillaceae</taxon>
        <taxon>Sutcliffiella</taxon>
    </lineage>
</organism>
<protein>
    <recommendedName>
        <fullName evidence="3">Lipoprotein</fullName>
    </recommendedName>
</protein>
<dbReference type="RefSeq" id="WP_148988865.1">
    <property type="nucleotide sequence ID" value="NZ_VTEV01000005.1"/>
</dbReference>
<dbReference type="OrthoDB" id="2867369at2"/>
<sequence>MFKKLLIFAGFLAILGACTTQEQELIKEPISLKEVLEVLTEEGYNLDEKENIATESVFAQELNAVTPEVYSIEENMLSIYIFASPTERAKGIVDFEEKTATMEVIEHHSYGINNILVFYVSEDEKLQKDLFDALILLDTPK</sequence>
<dbReference type="PROSITE" id="PS51257">
    <property type="entry name" value="PROKAR_LIPOPROTEIN"/>
    <property type="match status" value="1"/>
</dbReference>
<name>A0A5D4T0X9_9BACI</name>
<gene>
    <name evidence="1" type="ORF">FZC76_14435</name>
</gene>
<accession>A0A5D4T0X9</accession>
<proteinExistence type="predicted"/>
<dbReference type="Proteomes" id="UP000322524">
    <property type="component" value="Unassembled WGS sequence"/>
</dbReference>
<evidence type="ECO:0008006" key="3">
    <source>
        <dbReference type="Google" id="ProtNLM"/>
    </source>
</evidence>